<evidence type="ECO:0000256" key="1">
    <source>
        <dbReference type="SAM" id="MobiDB-lite"/>
    </source>
</evidence>
<dbReference type="OrthoDB" id="68493at2"/>
<dbReference type="Proteomes" id="UP000186607">
    <property type="component" value="Unassembled WGS sequence"/>
</dbReference>
<feature type="compositionally biased region" description="Polar residues" evidence="1">
    <location>
        <begin position="30"/>
        <end position="40"/>
    </location>
</feature>
<evidence type="ECO:0000313" key="3">
    <source>
        <dbReference type="Proteomes" id="UP000186607"/>
    </source>
</evidence>
<comment type="caution">
    <text evidence="2">The sequence shown here is derived from an EMBL/GenBank/DDBJ whole genome shotgun (WGS) entry which is preliminary data.</text>
</comment>
<gene>
    <name evidence="2" type="ORF">BOO71_0010969</name>
</gene>
<reference evidence="2 3" key="1">
    <citation type="submission" date="2017-01" db="EMBL/GenBank/DDBJ databases">
        <title>Genome Analysis of Deinococcus marmoris KOPRI26562.</title>
        <authorList>
            <person name="Kim J.H."/>
            <person name="Oh H.-M."/>
        </authorList>
    </citation>
    <scope>NUCLEOTIDE SEQUENCE [LARGE SCALE GENOMIC DNA]</scope>
    <source>
        <strain evidence="2 3">KOPRI26562</strain>
    </source>
</reference>
<dbReference type="EMBL" id="MSTI01000132">
    <property type="protein sequence ID" value="OLV16741.1"/>
    <property type="molecule type" value="Genomic_DNA"/>
</dbReference>
<feature type="region of interest" description="Disordered" evidence="1">
    <location>
        <begin position="24"/>
        <end position="58"/>
    </location>
</feature>
<sequence>MLPPDGGDADASITDADLALLFGDQDQANEESATITSSKNVPPTAPPVGAIPIPAPDEPHDPVETRALLVPALGGQKKLNDLMDETPPGLRCGQRQGWITQITPDRAAEVITEARKTAGSDNPWTYIIRALDKEVGAQLQGRKSGTMTAVTPMPGAYLTPGEQAAREAALPPVAEGETWYGRRSGKTYQIAEVSSRSVFVEGLGEYQFQKFHSEFTNEKRG</sequence>
<protein>
    <submittedName>
        <fullName evidence="2">Uncharacterized protein</fullName>
    </submittedName>
</protein>
<dbReference type="RefSeq" id="WP_139323043.1">
    <property type="nucleotide sequence ID" value="NZ_MSTI01000132.1"/>
</dbReference>
<accession>A0A1U7NV00</accession>
<evidence type="ECO:0000313" key="2">
    <source>
        <dbReference type="EMBL" id="OLV16741.1"/>
    </source>
</evidence>
<dbReference type="AlphaFoldDB" id="A0A1U7NV00"/>
<proteinExistence type="predicted"/>
<name>A0A1U7NV00_9DEIO</name>
<keyword evidence="3" id="KW-1185">Reference proteome</keyword>
<organism evidence="2 3">
    <name type="scientific">Deinococcus marmoris</name>
    <dbReference type="NCBI Taxonomy" id="249408"/>
    <lineage>
        <taxon>Bacteria</taxon>
        <taxon>Thermotogati</taxon>
        <taxon>Deinococcota</taxon>
        <taxon>Deinococci</taxon>
        <taxon>Deinococcales</taxon>
        <taxon>Deinococcaceae</taxon>
        <taxon>Deinococcus</taxon>
    </lineage>
</organism>